<dbReference type="InterPro" id="IPR036322">
    <property type="entry name" value="WD40_repeat_dom_sf"/>
</dbReference>
<gene>
    <name evidence="1" type="ORF">Prudu_003238</name>
</gene>
<dbReference type="InterPro" id="IPR015943">
    <property type="entry name" value="WD40/YVTN_repeat-like_dom_sf"/>
</dbReference>
<accession>A0A4Y1QSK4</accession>
<dbReference type="AlphaFoldDB" id="A0A4Y1QSK4"/>
<protein>
    <recommendedName>
        <fullName evidence="2">Transducin/WD40 repeat-like superfamily protein</fullName>
    </recommendedName>
</protein>
<reference evidence="1" key="1">
    <citation type="journal article" date="2019" name="Science">
        <title>Mutation of a bHLH transcription factor allowed almond domestication.</title>
        <authorList>
            <person name="Sanchez-Perez R."/>
            <person name="Pavan S."/>
            <person name="Mazzeo R."/>
            <person name="Moldovan C."/>
            <person name="Aiese Cigliano R."/>
            <person name="Del Cueto J."/>
            <person name="Ricciardi F."/>
            <person name="Lotti C."/>
            <person name="Ricciardi L."/>
            <person name="Dicenta F."/>
            <person name="Lopez-Marques R.L."/>
            <person name="Lindberg Moller B."/>
        </authorList>
    </citation>
    <scope>NUCLEOTIDE SEQUENCE</scope>
</reference>
<organism evidence="1">
    <name type="scientific">Prunus dulcis</name>
    <name type="common">Almond</name>
    <name type="synonym">Amygdalus dulcis</name>
    <dbReference type="NCBI Taxonomy" id="3755"/>
    <lineage>
        <taxon>Eukaryota</taxon>
        <taxon>Viridiplantae</taxon>
        <taxon>Streptophyta</taxon>
        <taxon>Embryophyta</taxon>
        <taxon>Tracheophyta</taxon>
        <taxon>Spermatophyta</taxon>
        <taxon>Magnoliopsida</taxon>
        <taxon>eudicotyledons</taxon>
        <taxon>Gunneridae</taxon>
        <taxon>Pentapetalae</taxon>
        <taxon>rosids</taxon>
        <taxon>fabids</taxon>
        <taxon>Rosales</taxon>
        <taxon>Rosaceae</taxon>
        <taxon>Amygdaloideae</taxon>
        <taxon>Amygdaleae</taxon>
        <taxon>Prunus</taxon>
    </lineage>
</organism>
<name>A0A4Y1QSK4_PRUDU</name>
<evidence type="ECO:0000313" key="1">
    <source>
        <dbReference type="EMBL" id="BBG94855.1"/>
    </source>
</evidence>
<sequence>MSKQRPSSNPVAVLRGHRASVMDLCFHPSQPLLCTEYQFNIHGELQIWDTIQHRTILSAGYFMYTL</sequence>
<evidence type="ECO:0008006" key="2">
    <source>
        <dbReference type="Google" id="ProtNLM"/>
    </source>
</evidence>
<dbReference type="Gene3D" id="2.130.10.10">
    <property type="entry name" value="YVTN repeat-like/Quinoprotein amine dehydrogenase"/>
    <property type="match status" value="1"/>
</dbReference>
<dbReference type="SUPFAM" id="SSF50978">
    <property type="entry name" value="WD40 repeat-like"/>
    <property type="match status" value="1"/>
</dbReference>
<dbReference type="EMBL" id="AP019297">
    <property type="protein sequence ID" value="BBG94855.1"/>
    <property type="molecule type" value="Genomic_DNA"/>
</dbReference>
<proteinExistence type="predicted"/>